<evidence type="ECO:0000313" key="1">
    <source>
        <dbReference type="Proteomes" id="UP000036681"/>
    </source>
</evidence>
<accession>A0A0M3ISQ0</accession>
<organism evidence="1 2">
    <name type="scientific">Ascaris lumbricoides</name>
    <name type="common">Giant roundworm</name>
    <dbReference type="NCBI Taxonomy" id="6252"/>
    <lineage>
        <taxon>Eukaryota</taxon>
        <taxon>Metazoa</taxon>
        <taxon>Ecdysozoa</taxon>
        <taxon>Nematoda</taxon>
        <taxon>Chromadorea</taxon>
        <taxon>Rhabditida</taxon>
        <taxon>Spirurina</taxon>
        <taxon>Ascaridomorpha</taxon>
        <taxon>Ascaridoidea</taxon>
        <taxon>Ascarididae</taxon>
        <taxon>Ascaris</taxon>
    </lineage>
</organism>
<sequence>MPNVGVMELRYVLVCSNLILSQLGQEKGEALMMDLVLYSEREEVAPSPSPFTFSKLKRKCHSNYDESPAKFLRTLQEKLSSSKRFNRVLILRGDEQDCCCVIEGCAGYSGLIRRQGGLMMGERMVTIISDLCLA</sequence>
<proteinExistence type="predicted"/>
<protein>
    <submittedName>
        <fullName evidence="2">Cyclic nucleotide-binding domain-containing protein</fullName>
    </submittedName>
</protein>
<dbReference type="Proteomes" id="UP000036681">
    <property type="component" value="Unplaced"/>
</dbReference>
<evidence type="ECO:0000313" key="2">
    <source>
        <dbReference type="WBParaSite" id="ALUE_0002177801-mRNA-1"/>
    </source>
</evidence>
<dbReference type="WBParaSite" id="ALUE_0002177801-mRNA-1">
    <property type="protein sequence ID" value="ALUE_0002177801-mRNA-1"/>
    <property type="gene ID" value="ALUE_0002177801"/>
</dbReference>
<reference evidence="2" key="1">
    <citation type="submission" date="2017-02" db="UniProtKB">
        <authorList>
            <consortium name="WormBaseParasite"/>
        </authorList>
    </citation>
    <scope>IDENTIFICATION</scope>
</reference>
<dbReference type="AlphaFoldDB" id="A0A0M3ISQ0"/>
<name>A0A0M3ISQ0_ASCLU</name>
<keyword evidence="1" id="KW-1185">Reference proteome</keyword>